<feature type="compositionally biased region" description="Polar residues" evidence="1">
    <location>
        <begin position="47"/>
        <end position="56"/>
    </location>
</feature>
<proteinExistence type="predicted"/>
<feature type="compositionally biased region" description="Polar residues" evidence="1">
    <location>
        <begin position="1"/>
        <end position="10"/>
    </location>
</feature>
<organism evidence="2 3">
    <name type="scientific">Gigaspora rosea</name>
    <dbReference type="NCBI Taxonomy" id="44941"/>
    <lineage>
        <taxon>Eukaryota</taxon>
        <taxon>Fungi</taxon>
        <taxon>Fungi incertae sedis</taxon>
        <taxon>Mucoromycota</taxon>
        <taxon>Glomeromycotina</taxon>
        <taxon>Glomeromycetes</taxon>
        <taxon>Diversisporales</taxon>
        <taxon>Gigasporaceae</taxon>
        <taxon>Gigaspora</taxon>
    </lineage>
</organism>
<feature type="region of interest" description="Disordered" evidence="1">
    <location>
        <begin position="38"/>
        <end position="84"/>
    </location>
</feature>
<protein>
    <submittedName>
        <fullName evidence="2">Uncharacterized protein</fullName>
    </submittedName>
</protein>
<dbReference type="Proteomes" id="UP000266673">
    <property type="component" value="Unassembled WGS sequence"/>
</dbReference>
<feature type="compositionally biased region" description="Low complexity" evidence="1">
    <location>
        <begin position="57"/>
        <end position="84"/>
    </location>
</feature>
<evidence type="ECO:0000313" key="2">
    <source>
        <dbReference type="EMBL" id="RIB14320.1"/>
    </source>
</evidence>
<feature type="compositionally biased region" description="Basic and acidic residues" evidence="1">
    <location>
        <begin position="11"/>
        <end position="21"/>
    </location>
</feature>
<name>A0A397UVL8_9GLOM</name>
<comment type="caution">
    <text evidence="2">The sequence shown here is derived from an EMBL/GenBank/DDBJ whole genome shotgun (WGS) entry which is preliminary data.</text>
</comment>
<feature type="region of interest" description="Disordered" evidence="1">
    <location>
        <begin position="1"/>
        <end position="21"/>
    </location>
</feature>
<dbReference type="EMBL" id="QKWP01000843">
    <property type="protein sequence ID" value="RIB14320.1"/>
    <property type="molecule type" value="Genomic_DNA"/>
</dbReference>
<reference evidence="2 3" key="1">
    <citation type="submission" date="2018-06" db="EMBL/GenBank/DDBJ databases">
        <title>Comparative genomics reveals the genomic features of Rhizophagus irregularis, R. cerebriforme, R. diaphanum and Gigaspora rosea, and their symbiotic lifestyle signature.</title>
        <authorList>
            <person name="Morin E."/>
            <person name="San Clemente H."/>
            <person name="Chen E.C.H."/>
            <person name="De La Providencia I."/>
            <person name="Hainaut M."/>
            <person name="Kuo A."/>
            <person name="Kohler A."/>
            <person name="Murat C."/>
            <person name="Tang N."/>
            <person name="Roy S."/>
            <person name="Loubradou J."/>
            <person name="Henrissat B."/>
            <person name="Grigoriev I.V."/>
            <person name="Corradi N."/>
            <person name="Roux C."/>
            <person name="Martin F.M."/>
        </authorList>
    </citation>
    <scope>NUCLEOTIDE SEQUENCE [LARGE SCALE GENOMIC DNA]</scope>
    <source>
        <strain evidence="2 3">DAOM 194757</strain>
    </source>
</reference>
<gene>
    <name evidence="2" type="ORF">C2G38_2195511</name>
</gene>
<dbReference type="AlphaFoldDB" id="A0A397UVL8"/>
<evidence type="ECO:0000256" key="1">
    <source>
        <dbReference type="SAM" id="MobiDB-lite"/>
    </source>
</evidence>
<keyword evidence="3" id="KW-1185">Reference proteome</keyword>
<evidence type="ECO:0000313" key="3">
    <source>
        <dbReference type="Proteomes" id="UP000266673"/>
    </source>
</evidence>
<accession>A0A397UVL8</accession>
<sequence length="104" mass="11767">MKTLEGNVNTERSEDTKGNEYIEESKEITTKALRAMKRTTPTTQQQHHNNITSDESTMTTTTIPTMTPATTFTTTPTTTPTTAPKLLKRKKINIKQKKQKLTKK</sequence>